<name>A0ABQ1SJ15_9FLAO</name>
<dbReference type="PROSITE" id="PS50082">
    <property type="entry name" value="WD_REPEATS_2"/>
    <property type="match status" value="1"/>
</dbReference>
<dbReference type="InterPro" id="IPR015943">
    <property type="entry name" value="WD40/YVTN_repeat-like_dom_sf"/>
</dbReference>
<keyword evidence="1 3" id="KW-0853">WD repeat</keyword>
<evidence type="ECO:0000256" key="2">
    <source>
        <dbReference type="ARBA" id="ARBA00022737"/>
    </source>
</evidence>
<evidence type="ECO:0000259" key="6">
    <source>
        <dbReference type="Pfam" id="PF20703"/>
    </source>
</evidence>
<dbReference type="Proteomes" id="UP000599179">
    <property type="component" value="Unassembled WGS sequence"/>
</dbReference>
<feature type="coiled-coil region" evidence="4">
    <location>
        <begin position="517"/>
        <end position="589"/>
    </location>
</feature>
<dbReference type="InterPro" id="IPR027417">
    <property type="entry name" value="P-loop_NTPase"/>
</dbReference>
<dbReference type="InterPro" id="IPR036322">
    <property type="entry name" value="WD40_repeat_dom_sf"/>
</dbReference>
<dbReference type="SMART" id="SM00320">
    <property type="entry name" value="WD40"/>
    <property type="match status" value="4"/>
</dbReference>
<evidence type="ECO:0000313" key="8">
    <source>
        <dbReference type="Proteomes" id="UP000599179"/>
    </source>
</evidence>
<proteinExistence type="predicted"/>
<keyword evidence="5" id="KW-1133">Transmembrane helix</keyword>
<sequence>MSKRDINSTLLCFETYGFSNNNNFVGREQQINDIILKLEKENFISCIGPAESGKTSLINAGLIPTLQNSTHNKWCFYNCNKDINSLNELLKSLDRLTKNDTNQEVVGIIQKFLVPKYKDSLTFIKNKNAKHLIIIDDFYCSFIKNKKHSPEKFNEFVSAINSIIRSKNSRIYLLTTFQDSHISKIIQYNEFIKCINNSLYLLPPLNKEQTYIFIKTCFNELNVSISDKLIKVIDHDITHHKYPLPVLQYTLYFLYKSWIKQGDKNAPIQLVDYKNIGSSTSVINTNAEHAFNVYTDEEKRACCKLFKSLIKIEEKEYALKKLSFTEIRGITGSSETILKKIISELSSSNYKLLDRTDNEEVLEHDVISLSSLSITVEWKRLELWIHEEIESSETYIKLCKAASLYQNGDRDLMKNPDLEVVLSWFNKERPTEDWGKKYDRSYKRAINFLQESHKAYKQRKKFKEVSQARRIKKNKQIITLTSIGFFICLFLGIYSWIERQSAIKFSQELIVSNKKAKEKAIEANEAKEKTLISIEKEKKASELAKASQKKALKNAQIANTEKQKALILKEKAEANAKKAQRAEKKAKESAIREKAYAVSESKAKEVSLLNEQEAQRLKNMTTAINLAFEAEKKLDQGEKELGIDLALKAYNIYKDNDSTKTLNNQIFQAINRAYLEVVEDKKVSYKHDMGIKNVKITNSINPLVALVDYEDKLTLLSSKNGIFKKEIKSEIKNVSDVSFSNSKDELIISTYNGYLRFFNIQNSKFTREVNTYNNQINSIEYTKVESNPHLLLKHNSGIQLYNLVINKLSSNKKMNYEQITINKTGNKILSIESDTLKLYQLSISKNTIQLNLKYQRKINKGVSKIKILEDNLFAACYSNGLVEIYALVENQLNLKESILNHKKVRISNIELCNINNKKMLITSSFDNTINLTNLNNIKETITLIGHNSWVTGFSVNKVTNQLYSISQDASVKNWLIEEKDIITELKYFKGYE</sequence>
<feature type="domain" description="Novel STAND NTPase 1" evidence="6">
    <location>
        <begin position="15"/>
        <end position="411"/>
    </location>
</feature>
<keyword evidence="8" id="KW-1185">Reference proteome</keyword>
<keyword evidence="2" id="KW-0677">Repeat</keyword>
<keyword evidence="4" id="KW-0175">Coiled coil</keyword>
<dbReference type="SUPFAM" id="SSF50978">
    <property type="entry name" value="WD40 repeat-like"/>
    <property type="match status" value="1"/>
</dbReference>
<dbReference type="InterPro" id="IPR001680">
    <property type="entry name" value="WD40_rpt"/>
</dbReference>
<dbReference type="PANTHER" id="PTHR19848">
    <property type="entry name" value="WD40 REPEAT PROTEIN"/>
    <property type="match status" value="1"/>
</dbReference>
<reference evidence="8" key="1">
    <citation type="journal article" date="2019" name="Int. J. Syst. Evol. Microbiol.">
        <title>The Global Catalogue of Microorganisms (GCM) 10K type strain sequencing project: providing services to taxonomists for standard genome sequencing and annotation.</title>
        <authorList>
            <consortium name="The Broad Institute Genomics Platform"/>
            <consortium name="The Broad Institute Genome Sequencing Center for Infectious Disease"/>
            <person name="Wu L."/>
            <person name="Ma J."/>
        </authorList>
    </citation>
    <scope>NUCLEOTIDE SEQUENCE [LARGE SCALE GENOMIC DNA]</scope>
    <source>
        <strain evidence="8">CGMCC 1.12931</strain>
    </source>
</reference>
<evidence type="ECO:0000256" key="4">
    <source>
        <dbReference type="SAM" id="Coils"/>
    </source>
</evidence>
<dbReference type="PANTHER" id="PTHR19848:SF0">
    <property type="entry name" value="NOTCHLESS PROTEIN HOMOLOG 1"/>
    <property type="match status" value="1"/>
</dbReference>
<dbReference type="SUPFAM" id="SSF52540">
    <property type="entry name" value="P-loop containing nucleoside triphosphate hydrolases"/>
    <property type="match status" value="1"/>
</dbReference>
<accession>A0ABQ1SJ15</accession>
<gene>
    <name evidence="7" type="ORF">GCM10010832_21470</name>
</gene>
<dbReference type="InterPro" id="IPR049052">
    <property type="entry name" value="nSTAND1"/>
</dbReference>
<dbReference type="Pfam" id="PF20703">
    <property type="entry name" value="nSTAND1"/>
    <property type="match status" value="1"/>
</dbReference>
<keyword evidence="5" id="KW-0812">Transmembrane</keyword>
<dbReference type="EMBL" id="BMGM01000009">
    <property type="protein sequence ID" value="GGE41148.1"/>
    <property type="molecule type" value="Genomic_DNA"/>
</dbReference>
<dbReference type="Gene3D" id="3.40.50.300">
    <property type="entry name" value="P-loop containing nucleotide triphosphate hydrolases"/>
    <property type="match status" value="1"/>
</dbReference>
<feature type="repeat" description="WD" evidence="3">
    <location>
        <begin position="943"/>
        <end position="984"/>
    </location>
</feature>
<evidence type="ECO:0000256" key="1">
    <source>
        <dbReference type="ARBA" id="ARBA00022574"/>
    </source>
</evidence>
<feature type="transmembrane region" description="Helical" evidence="5">
    <location>
        <begin position="477"/>
        <end position="497"/>
    </location>
</feature>
<organism evidence="7 8">
    <name type="scientific">Psychroflexus planctonicus</name>
    <dbReference type="NCBI Taxonomy" id="1526575"/>
    <lineage>
        <taxon>Bacteria</taxon>
        <taxon>Pseudomonadati</taxon>
        <taxon>Bacteroidota</taxon>
        <taxon>Flavobacteriia</taxon>
        <taxon>Flavobacteriales</taxon>
        <taxon>Flavobacteriaceae</taxon>
        <taxon>Psychroflexus</taxon>
    </lineage>
</organism>
<keyword evidence="5" id="KW-0472">Membrane</keyword>
<evidence type="ECO:0000256" key="5">
    <source>
        <dbReference type="SAM" id="Phobius"/>
    </source>
</evidence>
<dbReference type="RefSeq" id="WP_188459126.1">
    <property type="nucleotide sequence ID" value="NZ_BMGM01000009.1"/>
</dbReference>
<dbReference type="Gene3D" id="2.130.10.10">
    <property type="entry name" value="YVTN repeat-like/Quinoprotein amine dehydrogenase"/>
    <property type="match status" value="2"/>
</dbReference>
<protein>
    <recommendedName>
        <fullName evidence="6">Novel STAND NTPase 1 domain-containing protein</fullName>
    </recommendedName>
</protein>
<evidence type="ECO:0000313" key="7">
    <source>
        <dbReference type="EMBL" id="GGE41148.1"/>
    </source>
</evidence>
<comment type="caution">
    <text evidence="7">The sequence shown here is derived from an EMBL/GenBank/DDBJ whole genome shotgun (WGS) entry which is preliminary data.</text>
</comment>
<evidence type="ECO:0000256" key="3">
    <source>
        <dbReference type="PROSITE-ProRule" id="PRU00221"/>
    </source>
</evidence>